<dbReference type="Pfam" id="PF14949">
    <property type="entry name" value="ARF7EP_C"/>
    <property type="match status" value="1"/>
</dbReference>
<feature type="region of interest" description="Disordered" evidence="1">
    <location>
        <begin position="186"/>
        <end position="209"/>
    </location>
</feature>
<gene>
    <name evidence="4" type="ORF">JXQ802_LOCUS40153</name>
    <name evidence="3" type="ORF">PYM288_LOCUS25713</name>
</gene>
<feature type="domain" description="ARF7 effector protein C-terminal" evidence="2">
    <location>
        <begin position="164"/>
        <end position="257"/>
    </location>
</feature>
<dbReference type="EMBL" id="CAJNOL010002396">
    <property type="protein sequence ID" value="CAF1496395.1"/>
    <property type="molecule type" value="Genomic_DNA"/>
</dbReference>
<comment type="caution">
    <text evidence="4">The sequence shown here is derived from an EMBL/GenBank/DDBJ whole genome shotgun (WGS) entry which is preliminary data.</text>
</comment>
<dbReference type="PANTHER" id="PTHR46536">
    <property type="entry name" value="ARL14 EFFECTOR PROTEIN"/>
    <property type="match status" value="1"/>
</dbReference>
<dbReference type="PANTHER" id="PTHR46536:SF3">
    <property type="entry name" value="ARF7 EFFECTOR PROTEIN C-TERMINAL DOMAIN-CONTAINING PROTEIN"/>
    <property type="match status" value="1"/>
</dbReference>
<accession>A0A815SPY7</accession>
<keyword evidence="5" id="KW-1185">Reference proteome</keyword>
<dbReference type="EMBL" id="CAJNOH010001440">
    <property type="protein sequence ID" value="CAF1217807.1"/>
    <property type="molecule type" value="Genomic_DNA"/>
</dbReference>
<dbReference type="Proteomes" id="UP000663870">
    <property type="component" value="Unassembled WGS sequence"/>
</dbReference>
<protein>
    <recommendedName>
        <fullName evidence="2">ARF7 effector protein C-terminal domain-containing protein</fullName>
    </recommendedName>
</protein>
<evidence type="ECO:0000256" key="1">
    <source>
        <dbReference type="SAM" id="MobiDB-lite"/>
    </source>
</evidence>
<proteinExistence type="predicted"/>
<evidence type="ECO:0000313" key="3">
    <source>
        <dbReference type="EMBL" id="CAF1217807.1"/>
    </source>
</evidence>
<dbReference type="AlphaFoldDB" id="A0A815SPY7"/>
<name>A0A815SPY7_9BILA</name>
<sequence length="270" mass="30592">MKELATALELNASSYRTIARWEKRLHEKGEDVNNDLQSGRLVFEFTDVNCELVRKVANSDPHSIYDDIIAETTLYHGFIYLFVVKKMDDNNKNIFDVLESPSSPTQSMNDFKMKSTTTISSNSILSIRRSHLPLMNAGNGFYPTSSSPTSSSTDEYQRKKRTDRALHGLGFINPGPKNLVNVANVPARRPKTRQPTTQEKPSTSKPLYDASGLLISDQTDRCDCNRLKCPGCFIPCTNCQSPKCGIECRNHRTYSYEYRLYGTNKEIIQQ</sequence>
<evidence type="ECO:0000313" key="4">
    <source>
        <dbReference type="EMBL" id="CAF1496395.1"/>
    </source>
</evidence>
<organism evidence="4 5">
    <name type="scientific">Rotaria sordida</name>
    <dbReference type="NCBI Taxonomy" id="392033"/>
    <lineage>
        <taxon>Eukaryota</taxon>
        <taxon>Metazoa</taxon>
        <taxon>Spiralia</taxon>
        <taxon>Gnathifera</taxon>
        <taxon>Rotifera</taxon>
        <taxon>Eurotatoria</taxon>
        <taxon>Bdelloidea</taxon>
        <taxon>Philodinida</taxon>
        <taxon>Philodinidae</taxon>
        <taxon>Rotaria</taxon>
    </lineage>
</organism>
<evidence type="ECO:0000259" key="2">
    <source>
        <dbReference type="Pfam" id="PF14949"/>
    </source>
</evidence>
<evidence type="ECO:0000313" key="5">
    <source>
        <dbReference type="Proteomes" id="UP000663870"/>
    </source>
</evidence>
<dbReference type="InterPro" id="IPR029264">
    <property type="entry name" value="ARF7EP_C"/>
</dbReference>
<reference evidence="4" key="1">
    <citation type="submission" date="2021-02" db="EMBL/GenBank/DDBJ databases">
        <authorList>
            <person name="Nowell W R."/>
        </authorList>
    </citation>
    <scope>NUCLEOTIDE SEQUENCE</scope>
</reference>
<dbReference type="Proteomes" id="UP000663854">
    <property type="component" value="Unassembled WGS sequence"/>
</dbReference>
<feature type="compositionally biased region" description="Polar residues" evidence="1">
    <location>
        <begin position="193"/>
        <end position="205"/>
    </location>
</feature>